<gene>
    <name evidence="10" type="primary">LOC111008981</name>
</gene>
<keyword evidence="7" id="KW-1133">Transmembrane helix</keyword>
<dbReference type="PANTHER" id="PTHR13683">
    <property type="entry name" value="ASPARTYL PROTEASES"/>
    <property type="match status" value="1"/>
</dbReference>
<name>A0A6J1C7K9_MOMCH</name>
<evidence type="ECO:0000256" key="7">
    <source>
        <dbReference type="SAM" id="Phobius"/>
    </source>
</evidence>
<evidence type="ECO:0000313" key="9">
    <source>
        <dbReference type="Proteomes" id="UP000504603"/>
    </source>
</evidence>
<dbReference type="RefSeq" id="XP_022137559.1">
    <property type="nucleotide sequence ID" value="XM_022281867.1"/>
</dbReference>
<evidence type="ECO:0000256" key="3">
    <source>
        <dbReference type="ARBA" id="ARBA00022750"/>
    </source>
</evidence>
<dbReference type="GO" id="GO:0004190">
    <property type="term" value="F:aspartic-type endopeptidase activity"/>
    <property type="evidence" value="ECO:0007669"/>
    <property type="project" value="UniProtKB-KW"/>
</dbReference>
<keyword evidence="7" id="KW-0472">Membrane</keyword>
<dbReference type="InterPro" id="IPR001969">
    <property type="entry name" value="Aspartic_peptidase_AS"/>
</dbReference>
<dbReference type="InterPro" id="IPR001461">
    <property type="entry name" value="Aspartic_peptidase_A1"/>
</dbReference>
<evidence type="ECO:0000256" key="1">
    <source>
        <dbReference type="ARBA" id="ARBA00007447"/>
    </source>
</evidence>
<dbReference type="InterPro" id="IPR033121">
    <property type="entry name" value="PEPTIDASE_A1"/>
</dbReference>
<dbReference type="FunFam" id="2.40.70.10:FF:000015">
    <property type="entry name" value="Aspartyl protease family protein"/>
    <property type="match status" value="1"/>
</dbReference>
<comment type="similarity">
    <text evidence="1 6">Belongs to the peptidase A1 family.</text>
</comment>
<evidence type="ECO:0000256" key="6">
    <source>
        <dbReference type="RuleBase" id="RU000454"/>
    </source>
</evidence>
<keyword evidence="4 6" id="KW-0378">Hydrolase</keyword>
<keyword evidence="9" id="KW-1185">Reference proteome</keyword>
<dbReference type="Pfam" id="PF14541">
    <property type="entry name" value="TAXi_C"/>
    <property type="match status" value="1"/>
</dbReference>
<organism evidence="9 10">
    <name type="scientific">Momordica charantia</name>
    <name type="common">Bitter gourd</name>
    <name type="synonym">Balsam pear</name>
    <dbReference type="NCBI Taxonomy" id="3673"/>
    <lineage>
        <taxon>Eukaryota</taxon>
        <taxon>Viridiplantae</taxon>
        <taxon>Streptophyta</taxon>
        <taxon>Embryophyta</taxon>
        <taxon>Tracheophyta</taxon>
        <taxon>Spermatophyta</taxon>
        <taxon>Magnoliopsida</taxon>
        <taxon>eudicotyledons</taxon>
        <taxon>Gunneridae</taxon>
        <taxon>Pentapetalae</taxon>
        <taxon>rosids</taxon>
        <taxon>fabids</taxon>
        <taxon>Cucurbitales</taxon>
        <taxon>Cucurbitaceae</taxon>
        <taxon>Momordiceae</taxon>
        <taxon>Momordica</taxon>
    </lineage>
</organism>
<keyword evidence="2 6" id="KW-0645">Protease</keyword>
<dbReference type="PROSITE" id="PS51767">
    <property type="entry name" value="PEPTIDASE_A1"/>
    <property type="match status" value="1"/>
</dbReference>
<dbReference type="OrthoDB" id="2747330at2759"/>
<evidence type="ECO:0000259" key="8">
    <source>
        <dbReference type="PROSITE" id="PS51767"/>
    </source>
</evidence>
<feature type="active site" evidence="5">
    <location>
        <position position="219"/>
    </location>
</feature>
<evidence type="ECO:0000256" key="2">
    <source>
        <dbReference type="ARBA" id="ARBA00022670"/>
    </source>
</evidence>
<dbReference type="Gene3D" id="2.40.70.10">
    <property type="entry name" value="Acid Proteases"/>
    <property type="match status" value="2"/>
</dbReference>
<evidence type="ECO:0000256" key="4">
    <source>
        <dbReference type="ARBA" id="ARBA00022801"/>
    </source>
</evidence>
<proteinExistence type="inferred from homology"/>
<feature type="domain" description="Peptidase A1" evidence="8">
    <location>
        <begin position="201"/>
        <end position="555"/>
    </location>
</feature>
<dbReference type="InterPro" id="IPR032861">
    <property type="entry name" value="TAXi_N"/>
</dbReference>
<dbReference type="GO" id="GO:0006508">
    <property type="term" value="P:proteolysis"/>
    <property type="evidence" value="ECO:0007669"/>
    <property type="project" value="UniProtKB-KW"/>
</dbReference>
<dbReference type="InterPro" id="IPR021109">
    <property type="entry name" value="Peptidase_aspartic_dom_sf"/>
</dbReference>
<reference evidence="10" key="1">
    <citation type="submission" date="2025-08" db="UniProtKB">
        <authorList>
            <consortium name="RefSeq"/>
        </authorList>
    </citation>
    <scope>IDENTIFICATION</scope>
    <source>
        <strain evidence="10">OHB3-1</strain>
    </source>
</reference>
<dbReference type="Proteomes" id="UP000504603">
    <property type="component" value="Unplaced"/>
</dbReference>
<evidence type="ECO:0000256" key="5">
    <source>
        <dbReference type="PIRSR" id="PIRSR601461-1"/>
    </source>
</evidence>
<feature type="transmembrane region" description="Helical" evidence="7">
    <location>
        <begin position="90"/>
        <end position="110"/>
    </location>
</feature>
<feature type="active site" evidence="5">
    <location>
        <position position="427"/>
    </location>
</feature>
<dbReference type="Pfam" id="PF14543">
    <property type="entry name" value="TAXi_N"/>
    <property type="match status" value="1"/>
</dbReference>
<sequence>MESDKIKGVVIITLPPPDNPSLGKSITAFTLSDDFPEPPRQSGAVLQEVQESNSNELTLQQNLPIQAPSNSNQQSISSSGGLFAGTPRKLVVLLGIALVAIYLSASNFPVTLLELRSSEKNDDGRPKSLLFPLYSKLGLGENNDFQLKLGRTASVNKDNPVTTFNIGLEVPMPGKLVSSTLKSEESAILPVGGNIYPDGLYYTYVTVGEPPRPYFLDIDTGSDLTWVQCDAPCTSCGKGSNPLYKPKRENVVSFKDSLCMEVQRNYDGDQCATCHQCDYEIQYADQSSSLGVLVKDEFNLVFSNGSLTKMNVTFGCAYDQQGLLLNSLSKTDGILGLSRAKVSLPSQLASHGIINNVLGHCLTDDAAGGGYMFLGDDFVPQWGMAWVPMLDSPSIDFYQTKIVRVNYGSSPLSLDTWGSNQEQVVFDSGSSYTYFTKEAYSQLVANLEEVSAFGLIQDSSDTICWKTESSIRSVKDVKQFFKPLTLQFGSRFWIVSTKLEISPENYLVINKEGNVCLGILDGSQVHDGSTIILGDNALRGKLVVYDNVNQRIGWTSSNCHKPRRAKRLPFF</sequence>
<accession>A0A6J1C7K9</accession>
<dbReference type="InterPro" id="IPR032799">
    <property type="entry name" value="TAXi_C"/>
</dbReference>
<protein>
    <submittedName>
        <fullName evidence="10">Aspartyl protease APCB1</fullName>
    </submittedName>
</protein>
<dbReference type="GeneID" id="111008981"/>
<dbReference type="KEGG" id="mcha:111008981"/>
<keyword evidence="3 6" id="KW-0064">Aspartyl protease</keyword>
<dbReference type="AlphaFoldDB" id="A0A6J1C7K9"/>
<dbReference type="SUPFAM" id="SSF50630">
    <property type="entry name" value="Acid proteases"/>
    <property type="match status" value="1"/>
</dbReference>
<dbReference type="PANTHER" id="PTHR13683:SF316">
    <property type="entry name" value="ASPARTYL PROTEASE APCB1"/>
    <property type="match status" value="1"/>
</dbReference>
<keyword evidence="7" id="KW-0812">Transmembrane</keyword>
<dbReference type="PRINTS" id="PR00792">
    <property type="entry name" value="PEPSIN"/>
</dbReference>
<evidence type="ECO:0000313" key="10">
    <source>
        <dbReference type="RefSeq" id="XP_022137559.1"/>
    </source>
</evidence>
<dbReference type="PROSITE" id="PS00141">
    <property type="entry name" value="ASP_PROTEASE"/>
    <property type="match status" value="1"/>
</dbReference>